<proteinExistence type="predicted"/>
<keyword evidence="1" id="KW-0812">Transmembrane</keyword>
<dbReference type="AlphaFoldDB" id="A0A0K6FQT6"/>
<dbReference type="EMBL" id="CYGV01000491">
    <property type="protein sequence ID" value="CUA68635.1"/>
    <property type="molecule type" value="Genomic_DNA"/>
</dbReference>
<keyword evidence="3" id="KW-1185">Reference proteome</keyword>
<evidence type="ECO:0000313" key="2">
    <source>
        <dbReference type="EMBL" id="CUA68635.1"/>
    </source>
</evidence>
<sequence length="390" mass="42032">MTVWGFPAADQHLVARDSTCAVNCMTGDRIVKILTSLQDQLGPKFKALDDHYTNGTNSTETIGEIAGLFNTAAVEINALPKDPTRQYNGKIIVIVNLCVSIIIDVVDHSPEQSDKTNSAIFQSLSGPALGLGNALSEVDDYYPDSSIKNARQVVSFERYTTYKSAAAESFSRRSLRFLADMLRLAIFHIFAIALAFSTIVWGVPITEGKNLVARGGTCLVGCNTGTQISGTLVGLRRDLEEKFKALDDCYISGANPTKVMNEMTVLFNNAGSKIRNLPIDMTGQLNGKGLDIINQWHGILTDLDQHFNKWGNKSNLSSRAIGDIFARLSAQAGTTVTATQSSLSDALESIQTSLSETFSAAGTQLLQVFQQLLQQALGQTLSAIEGVIGG</sequence>
<organism evidence="2 3">
    <name type="scientific">Rhizoctonia solani</name>
    <dbReference type="NCBI Taxonomy" id="456999"/>
    <lineage>
        <taxon>Eukaryota</taxon>
        <taxon>Fungi</taxon>
        <taxon>Dikarya</taxon>
        <taxon>Basidiomycota</taxon>
        <taxon>Agaricomycotina</taxon>
        <taxon>Agaricomycetes</taxon>
        <taxon>Cantharellales</taxon>
        <taxon>Ceratobasidiaceae</taxon>
        <taxon>Rhizoctonia</taxon>
    </lineage>
</organism>
<dbReference type="Proteomes" id="UP000044841">
    <property type="component" value="Unassembled WGS sequence"/>
</dbReference>
<feature type="transmembrane region" description="Helical" evidence="1">
    <location>
        <begin position="181"/>
        <end position="203"/>
    </location>
</feature>
<name>A0A0K6FQT6_9AGAM</name>
<protein>
    <submittedName>
        <fullName evidence="2">Uncharacterized protein</fullName>
    </submittedName>
</protein>
<reference evidence="2 3" key="1">
    <citation type="submission" date="2015-07" db="EMBL/GenBank/DDBJ databases">
        <authorList>
            <person name="Noorani M."/>
        </authorList>
    </citation>
    <scope>NUCLEOTIDE SEQUENCE [LARGE SCALE GENOMIC DNA]</scope>
    <source>
        <strain evidence="2">BBA 69670</strain>
    </source>
</reference>
<keyword evidence="1" id="KW-1133">Transmembrane helix</keyword>
<keyword evidence="1" id="KW-0472">Membrane</keyword>
<evidence type="ECO:0000256" key="1">
    <source>
        <dbReference type="SAM" id="Phobius"/>
    </source>
</evidence>
<evidence type="ECO:0000313" key="3">
    <source>
        <dbReference type="Proteomes" id="UP000044841"/>
    </source>
</evidence>
<gene>
    <name evidence="2" type="ORF">RSOLAG22IIIB_08013</name>
</gene>
<accession>A0A0K6FQT6</accession>